<dbReference type="AlphaFoldDB" id="A0A2S6I1D2"/>
<keyword evidence="3" id="KW-1185">Reference proteome</keyword>
<feature type="chain" id="PRO_5015430294" evidence="1">
    <location>
        <begin position="22"/>
        <end position="466"/>
    </location>
</feature>
<evidence type="ECO:0000256" key="1">
    <source>
        <dbReference type="SAM" id="SignalP"/>
    </source>
</evidence>
<reference evidence="2 3" key="1">
    <citation type="submission" date="2018-02" db="EMBL/GenBank/DDBJ databases">
        <title>Genomic Encyclopedia of Archaeal and Bacterial Type Strains, Phase II (KMG-II): from individual species to whole genera.</title>
        <authorList>
            <person name="Goeker M."/>
        </authorList>
    </citation>
    <scope>NUCLEOTIDE SEQUENCE [LARGE SCALE GENOMIC DNA]</scope>
    <source>
        <strain evidence="2 3">DSM 29526</strain>
    </source>
</reference>
<evidence type="ECO:0000313" key="3">
    <source>
        <dbReference type="Proteomes" id="UP000237662"/>
    </source>
</evidence>
<comment type="caution">
    <text evidence="2">The sequence shown here is derived from an EMBL/GenBank/DDBJ whole genome shotgun (WGS) entry which is preliminary data.</text>
</comment>
<dbReference type="SUPFAM" id="SSF48452">
    <property type="entry name" value="TPR-like"/>
    <property type="match status" value="1"/>
</dbReference>
<dbReference type="Pfam" id="PF12771">
    <property type="entry name" value="SusD-like_2"/>
    <property type="match status" value="1"/>
</dbReference>
<dbReference type="EMBL" id="PTJC01000007">
    <property type="protein sequence ID" value="PPK84683.1"/>
    <property type="molecule type" value="Genomic_DNA"/>
</dbReference>
<dbReference type="InterPro" id="IPR011990">
    <property type="entry name" value="TPR-like_helical_dom_sf"/>
</dbReference>
<dbReference type="Gene3D" id="1.25.40.390">
    <property type="match status" value="1"/>
</dbReference>
<accession>A0A2S6I1D2</accession>
<feature type="signal peptide" evidence="1">
    <location>
        <begin position="1"/>
        <end position="21"/>
    </location>
</feature>
<evidence type="ECO:0000313" key="2">
    <source>
        <dbReference type="EMBL" id="PPK84683.1"/>
    </source>
</evidence>
<protein>
    <submittedName>
        <fullName evidence="2">SusD-like starch-binding protein associating with outer membrane</fullName>
    </submittedName>
</protein>
<dbReference type="Proteomes" id="UP000237662">
    <property type="component" value="Unassembled WGS sequence"/>
</dbReference>
<keyword evidence="1" id="KW-0732">Signal</keyword>
<dbReference type="OrthoDB" id="725917at2"/>
<sequence length="466" mass="51536">MRICFFLLSLLLLHSCTDDFAEINTNPNEAERVTGDLLLRTVTFDLASNHVNNVQAFGDVVAQYAANYEFNDIDIYQWGADARFWGLYAVIQDARDIQAYGVETGQPDYEAVALTLQAYMFSILTDAYGDVPYTEAGRAESDGIFAPAYDPQEDIYAGLLADLARANTLFTGATIAGDNLFGGDTGKWRRFANSLRVRLLLRASEAMDVSDELTTMLNDPTTYPLFAGNADNAIYDFTGTLPNVAPIAAPVGRTYEYFLRIPTTNLVELLKTYEDPRLQEWLDPNGFPDYLGVDPGQTLGDIGRPDAFSTKDTSYFSDPGKLDAIFMTYSELNFLLAEAAERGLIDDDPEAYYRSGVAASFDQWGVALPADYFSGAAAWIADDALELIARQKWLSLWHNTTEAWFDWKRTGLPSFIAAGPGTVNAGAVPVRLLYPSIEQSVNPENYATAAERIGGDDINSRVWYDQ</sequence>
<dbReference type="RefSeq" id="WP_104421401.1">
    <property type="nucleotide sequence ID" value="NZ_PTJC01000007.1"/>
</dbReference>
<name>A0A2S6I1D2_9BACT</name>
<gene>
    <name evidence="2" type="ORF">CLV84_3845</name>
</gene>
<dbReference type="InterPro" id="IPR041662">
    <property type="entry name" value="SusD-like_2"/>
</dbReference>
<organism evidence="2 3">
    <name type="scientific">Neolewinella xylanilytica</name>
    <dbReference type="NCBI Taxonomy" id="1514080"/>
    <lineage>
        <taxon>Bacteria</taxon>
        <taxon>Pseudomonadati</taxon>
        <taxon>Bacteroidota</taxon>
        <taxon>Saprospiria</taxon>
        <taxon>Saprospirales</taxon>
        <taxon>Lewinellaceae</taxon>
        <taxon>Neolewinella</taxon>
    </lineage>
</organism>
<proteinExistence type="predicted"/>